<dbReference type="Proteomes" id="UP000009376">
    <property type="component" value="Unassembled WGS sequence"/>
</dbReference>
<evidence type="ECO:0000256" key="2">
    <source>
        <dbReference type="ARBA" id="ARBA00022980"/>
    </source>
</evidence>
<sequence length="171" mass="19291">MVKLRPGRAYRGYKLPYTRKSKYKTKNYIKIAQRPKLTQYHSGNTKKEFDSKVFLVSEKTLILRDNALEAARIVANKFLTDSITDQNFHIVVVSYPHHVLREHKLATGAGADRFSSGMQKSFGKPIGLAARLNAGTRIFEIHVDKNNLKAAKTAAFKMSKKLGIQTRVVVA</sequence>
<dbReference type="InterPro" id="IPR001197">
    <property type="entry name" value="Ribosomal_uL16_euk_arch"/>
</dbReference>
<dbReference type="GO" id="GO:1990904">
    <property type="term" value="C:ribonucleoprotein complex"/>
    <property type="evidence" value="ECO:0007669"/>
    <property type="project" value="UniProtKB-KW"/>
</dbReference>
<evidence type="ECO:0000313" key="5">
    <source>
        <dbReference type="Proteomes" id="UP000009376"/>
    </source>
</evidence>
<evidence type="ECO:0000313" key="4">
    <source>
        <dbReference type="EMBL" id="EFD92721.1"/>
    </source>
</evidence>
<dbReference type="PIRSF" id="PIRSF005590">
    <property type="entry name" value="Ribosomal_L10"/>
    <property type="match status" value="1"/>
</dbReference>
<accession>D6GVR1</accession>
<comment type="similarity">
    <text evidence="1">Belongs to the universal ribosomal protein uL16 family.</text>
</comment>
<evidence type="ECO:0000256" key="1">
    <source>
        <dbReference type="ARBA" id="ARBA00008931"/>
    </source>
</evidence>
<dbReference type="InterPro" id="IPR036920">
    <property type="entry name" value="Ribosomal_uL16_sf"/>
</dbReference>
<dbReference type="SUPFAM" id="SSF54686">
    <property type="entry name" value="Ribosomal protein L16p/L10e"/>
    <property type="match status" value="1"/>
</dbReference>
<dbReference type="NCBIfam" id="NF003239">
    <property type="entry name" value="PRK04199.1-4"/>
    <property type="match status" value="1"/>
</dbReference>
<dbReference type="GO" id="GO:0003735">
    <property type="term" value="F:structural constituent of ribosome"/>
    <property type="evidence" value="ECO:0007669"/>
    <property type="project" value="InterPro"/>
</dbReference>
<dbReference type="Gene3D" id="3.90.1170.10">
    <property type="entry name" value="Ribosomal protein L10e/L16"/>
    <property type="match status" value="1"/>
</dbReference>
<protein>
    <submittedName>
        <fullName evidence="4">Ribosomal protein L16</fullName>
    </submittedName>
</protein>
<dbReference type="GO" id="GO:0006412">
    <property type="term" value="P:translation"/>
    <property type="evidence" value="ECO:0007669"/>
    <property type="project" value="InterPro"/>
</dbReference>
<dbReference type="EMBL" id="GG745555">
    <property type="protein sequence ID" value="EFD92721.1"/>
    <property type="molecule type" value="Genomic_DNA"/>
</dbReference>
<dbReference type="InterPro" id="IPR047873">
    <property type="entry name" value="Ribosomal_uL16"/>
</dbReference>
<organism evidence="4 5">
    <name type="scientific">Candidatus Parvarchaeum acidophilus ARMAN-5</name>
    <dbReference type="NCBI Taxonomy" id="662762"/>
    <lineage>
        <taxon>Archaea</taxon>
        <taxon>Candidatus Parvarchaeota</taxon>
        <taxon>Candidatus Parvarchaeum</taxon>
    </lineage>
</organism>
<dbReference type="CDD" id="cd01433">
    <property type="entry name" value="Ribosomal_L16_L10e"/>
    <property type="match status" value="1"/>
</dbReference>
<dbReference type="PANTHER" id="PTHR11726">
    <property type="entry name" value="60S RIBOSOMAL PROTEIN L10"/>
    <property type="match status" value="1"/>
</dbReference>
<reference evidence="4 5" key="1">
    <citation type="journal article" date="2010" name="Proc. Natl. Acad. Sci. U.S.A.">
        <title>Enigmatic, ultrasmall, uncultivated Archaea.</title>
        <authorList>
            <person name="Baker B.J."/>
            <person name="Comolli L.R."/>
            <person name="Dick G.J."/>
            <person name="Hauser L.J."/>
            <person name="Hyatt D."/>
            <person name="Dill B.D."/>
            <person name="Land M.L."/>
            <person name="Verberkmoes N.C."/>
            <person name="Hettich R.L."/>
            <person name="Banfield J.F."/>
        </authorList>
    </citation>
    <scope>NUCLEOTIDE SEQUENCE [LARGE SCALE GENOMIC DNA]</scope>
</reference>
<dbReference type="GO" id="GO:0005840">
    <property type="term" value="C:ribosome"/>
    <property type="evidence" value="ECO:0007669"/>
    <property type="project" value="UniProtKB-KW"/>
</dbReference>
<keyword evidence="2 4" id="KW-0689">Ribosomal protein</keyword>
<dbReference type="AlphaFoldDB" id="D6GVR1"/>
<gene>
    <name evidence="4" type="ORF">BJBARM5_0574</name>
</gene>
<proteinExistence type="inferred from homology"/>
<evidence type="ECO:0000256" key="3">
    <source>
        <dbReference type="ARBA" id="ARBA00023274"/>
    </source>
</evidence>
<dbReference type="Pfam" id="PF00252">
    <property type="entry name" value="Ribosomal_L16"/>
    <property type="match status" value="1"/>
</dbReference>
<dbReference type="InterPro" id="IPR016180">
    <property type="entry name" value="Ribosomal_uL16_dom"/>
</dbReference>
<name>D6GVR1_PARA5</name>
<keyword evidence="3" id="KW-0687">Ribonucleoprotein</keyword>